<dbReference type="AlphaFoldDB" id="A0A243AJN8"/>
<protein>
    <submittedName>
        <fullName evidence="2">Uncharacterized protein</fullName>
    </submittedName>
</protein>
<evidence type="ECO:0000313" key="3">
    <source>
        <dbReference type="Proteomes" id="UP000194860"/>
    </source>
</evidence>
<dbReference type="RefSeq" id="WP_078204176.1">
    <property type="nucleotide sequence ID" value="NZ_NFDG01000051.1"/>
</dbReference>
<feature type="transmembrane region" description="Helical" evidence="1">
    <location>
        <begin position="43"/>
        <end position="62"/>
    </location>
</feature>
<proteinExistence type="predicted"/>
<evidence type="ECO:0000256" key="1">
    <source>
        <dbReference type="SAM" id="Phobius"/>
    </source>
</evidence>
<comment type="caution">
    <text evidence="2">The sequence shown here is derived from an EMBL/GenBank/DDBJ whole genome shotgun (WGS) entry which is preliminary data.</text>
</comment>
<feature type="transmembrane region" description="Helical" evidence="1">
    <location>
        <begin position="12"/>
        <end position="31"/>
    </location>
</feature>
<accession>A0A243AJN8</accession>
<keyword evidence="1" id="KW-0472">Membrane</keyword>
<name>A0A243AJN8_BACTU</name>
<gene>
    <name evidence="2" type="ORF">BK732_07330</name>
</gene>
<dbReference type="Proteomes" id="UP000194860">
    <property type="component" value="Unassembled WGS sequence"/>
</dbReference>
<reference evidence="2 3" key="1">
    <citation type="submission" date="2016-10" db="EMBL/GenBank/DDBJ databases">
        <title>Comparative genomics of Bacillus thuringiensis reveals a path to pathogens against multiple invertebrate hosts.</title>
        <authorList>
            <person name="Zheng J."/>
            <person name="Gao Q."/>
            <person name="Liu H."/>
            <person name="Peng D."/>
            <person name="Ruan L."/>
            <person name="Sun M."/>
        </authorList>
    </citation>
    <scope>NUCLEOTIDE SEQUENCE [LARGE SCALE GENOMIC DNA]</scope>
    <source>
        <strain evidence="2">BGSC 4BM1</strain>
    </source>
</reference>
<evidence type="ECO:0000313" key="2">
    <source>
        <dbReference type="EMBL" id="OTY24843.1"/>
    </source>
</evidence>
<dbReference type="EMBL" id="NFDG01000051">
    <property type="protein sequence ID" value="OTY24843.1"/>
    <property type="molecule type" value="Genomic_DNA"/>
</dbReference>
<keyword evidence="1" id="KW-0812">Transmembrane</keyword>
<organism evidence="2 3">
    <name type="scientific">Bacillus thuringiensis serovar navarrensis</name>
    <dbReference type="NCBI Taxonomy" id="339658"/>
    <lineage>
        <taxon>Bacteria</taxon>
        <taxon>Bacillati</taxon>
        <taxon>Bacillota</taxon>
        <taxon>Bacilli</taxon>
        <taxon>Bacillales</taxon>
        <taxon>Bacillaceae</taxon>
        <taxon>Bacillus</taxon>
        <taxon>Bacillus cereus group</taxon>
    </lineage>
</organism>
<keyword evidence="1" id="KW-1133">Transmembrane helix</keyword>
<sequence length="70" mass="8318">MKKMNEAELYETGIAARYAFTFTILSLLVWTLNDFIRTGEPGWQFKIMMVACAIFLWTKVYFRRKAKKND</sequence>